<evidence type="ECO:0000313" key="7">
    <source>
        <dbReference type="WBParaSite" id="TMUE_3000013609.1"/>
    </source>
</evidence>
<evidence type="ECO:0000256" key="1">
    <source>
        <dbReference type="ARBA" id="ARBA00004370"/>
    </source>
</evidence>
<evidence type="ECO:0000256" key="3">
    <source>
        <dbReference type="ARBA" id="ARBA00022989"/>
    </source>
</evidence>
<evidence type="ECO:0000256" key="5">
    <source>
        <dbReference type="SAM" id="Phobius"/>
    </source>
</evidence>
<keyword evidence="6" id="KW-1185">Reference proteome</keyword>
<reference evidence="7" key="1">
    <citation type="submission" date="2019-12" db="UniProtKB">
        <authorList>
            <consortium name="WormBaseParasite"/>
        </authorList>
    </citation>
    <scope>IDENTIFICATION</scope>
</reference>
<comment type="subcellular location">
    <subcellularLocation>
        <location evidence="1">Membrane</location>
    </subcellularLocation>
</comment>
<evidence type="ECO:0000256" key="4">
    <source>
        <dbReference type="ARBA" id="ARBA00023136"/>
    </source>
</evidence>
<dbReference type="GO" id="GO:0004930">
    <property type="term" value="F:G protein-coupled receptor activity"/>
    <property type="evidence" value="ECO:0007669"/>
    <property type="project" value="InterPro"/>
</dbReference>
<sequence length="353" mass="39211">MLANSSAQLSEYDSSPGQLELESTMRNLSFNIVSQYLSMYYICIPIEIIAILTTFAGFLSVITDRKLRCKKTFLIIAVLLFGFFASAFGSLTSIVILLINLKLYGHVVVSNRTCFAISQPYSFGFSLVSDAGFALAVDRSLAIVLPVWYNKEYKEWMLQIQFLIMLAHYGIWTVIASVRLHDRLLPICTPASDNTNTVQVAQMAVKSSLLALTVLVYLVLIIWVKRKLYAVKDNAQLYSKRQRQLKSRLLSTLMICVLIHVATVCAGAIIGCFVMSQVDPSKAMSIAKFGIVTETSGPLNAAFLYARTKELQVSLFNSFSRIARLFGVKMATKVMPTTTHSFGTRCAGSLTEH</sequence>
<feature type="transmembrane region" description="Helical" evidence="5">
    <location>
        <begin position="121"/>
        <end position="148"/>
    </location>
</feature>
<feature type="transmembrane region" description="Helical" evidence="5">
    <location>
        <begin position="249"/>
        <end position="276"/>
    </location>
</feature>
<keyword evidence="2 5" id="KW-0812">Transmembrane</keyword>
<dbReference type="WBParaSite" id="TMUE_3000013609.1">
    <property type="protein sequence ID" value="TMUE_3000013609.1"/>
    <property type="gene ID" value="WBGene00288872"/>
</dbReference>
<dbReference type="AlphaFoldDB" id="A0A5S6R2S8"/>
<dbReference type="SUPFAM" id="SSF81321">
    <property type="entry name" value="Family A G protein-coupled receptor-like"/>
    <property type="match status" value="1"/>
</dbReference>
<keyword evidence="3 5" id="KW-1133">Transmembrane helix</keyword>
<evidence type="ECO:0000313" key="6">
    <source>
        <dbReference type="Proteomes" id="UP000046395"/>
    </source>
</evidence>
<feature type="transmembrane region" description="Helical" evidence="5">
    <location>
        <begin position="160"/>
        <end position="180"/>
    </location>
</feature>
<dbReference type="InterPro" id="IPR019424">
    <property type="entry name" value="7TM_GPCR_Srsx"/>
</dbReference>
<protein>
    <submittedName>
        <fullName evidence="7">G-protein coupled receptors family 1 profile domain-containing protein</fullName>
    </submittedName>
</protein>
<keyword evidence="4 5" id="KW-0472">Membrane</keyword>
<accession>A0A5S6R2S8</accession>
<feature type="transmembrane region" description="Helical" evidence="5">
    <location>
        <begin position="200"/>
        <end position="224"/>
    </location>
</feature>
<feature type="transmembrane region" description="Helical" evidence="5">
    <location>
        <begin position="39"/>
        <end position="61"/>
    </location>
</feature>
<proteinExistence type="predicted"/>
<evidence type="ECO:0000256" key="2">
    <source>
        <dbReference type="ARBA" id="ARBA00022692"/>
    </source>
</evidence>
<dbReference type="Proteomes" id="UP000046395">
    <property type="component" value="Unassembled WGS sequence"/>
</dbReference>
<dbReference type="SMART" id="SM01381">
    <property type="entry name" value="7TM_GPCR_Srsx"/>
    <property type="match status" value="1"/>
</dbReference>
<dbReference type="GO" id="GO:0016020">
    <property type="term" value="C:membrane"/>
    <property type="evidence" value="ECO:0007669"/>
    <property type="project" value="UniProtKB-SubCell"/>
</dbReference>
<dbReference type="InterPro" id="IPR000276">
    <property type="entry name" value="GPCR_Rhodpsn"/>
</dbReference>
<organism evidence="6 7">
    <name type="scientific">Trichuris muris</name>
    <name type="common">Mouse whipworm</name>
    <dbReference type="NCBI Taxonomy" id="70415"/>
    <lineage>
        <taxon>Eukaryota</taxon>
        <taxon>Metazoa</taxon>
        <taxon>Ecdysozoa</taxon>
        <taxon>Nematoda</taxon>
        <taxon>Enoplea</taxon>
        <taxon>Dorylaimia</taxon>
        <taxon>Trichinellida</taxon>
        <taxon>Trichuridae</taxon>
        <taxon>Trichuris</taxon>
    </lineage>
</organism>
<name>A0A5S6R2S8_TRIMR</name>
<dbReference type="Gene3D" id="1.20.1070.10">
    <property type="entry name" value="Rhodopsin 7-helix transmembrane proteins"/>
    <property type="match status" value="1"/>
</dbReference>
<feature type="transmembrane region" description="Helical" evidence="5">
    <location>
        <begin position="73"/>
        <end position="101"/>
    </location>
</feature>
<dbReference type="Pfam" id="PF10320">
    <property type="entry name" value="7TM_GPCR_Srsx"/>
    <property type="match status" value="1"/>
</dbReference>